<dbReference type="InterPro" id="IPR041715">
    <property type="entry name" value="HisRS-like_core"/>
</dbReference>
<comment type="caution">
    <text evidence="12">The sequence shown here is derived from an EMBL/GenBank/DDBJ whole genome shotgun (WGS) entry which is preliminary data.</text>
</comment>
<dbReference type="RefSeq" id="WP_338363405.1">
    <property type="nucleotide sequence ID" value="NZ_CAWVOK010000004.1"/>
</dbReference>
<name>A0ABP0EV16_9RICK</name>
<evidence type="ECO:0000256" key="6">
    <source>
        <dbReference type="ARBA" id="ARBA00022840"/>
    </source>
</evidence>
<evidence type="ECO:0000256" key="5">
    <source>
        <dbReference type="ARBA" id="ARBA00022741"/>
    </source>
</evidence>
<keyword evidence="5 10" id="KW-0547">Nucleotide-binding</keyword>
<proteinExistence type="inferred from homology"/>
<keyword evidence="6 10" id="KW-0067">ATP-binding</keyword>
<evidence type="ECO:0000256" key="10">
    <source>
        <dbReference type="HAMAP-Rule" id="MF_00127"/>
    </source>
</evidence>
<dbReference type="PANTHER" id="PTHR11476">
    <property type="entry name" value="HISTIDYL-TRNA SYNTHETASE"/>
    <property type="match status" value="1"/>
</dbReference>
<keyword evidence="4 10" id="KW-0436">Ligase</keyword>
<comment type="subunit">
    <text evidence="2 10">Homodimer.</text>
</comment>
<dbReference type="GO" id="GO:0004821">
    <property type="term" value="F:histidine-tRNA ligase activity"/>
    <property type="evidence" value="ECO:0007669"/>
    <property type="project" value="UniProtKB-EC"/>
</dbReference>
<dbReference type="CDD" id="cd00859">
    <property type="entry name" value="HisRS_anticodon"/>
    <property type="match status" value="1"/>
</dbReference>
<evidence type="ECO:0000256" key="8">
    <source>
        <dbReference type="ARBA" id="ARBA00023146"/>
    </source>
</evidence>
<dbReference type="NCBIfam" id="TIGR00442">
    <property type="entry name" value="hisS"/>
    <property type="match status" value="1"/>
</dbReference>
<keyword evidence="3 10" id="KW-0963">Cytoplasm</keyword>
<accession>A0ABP0EV16</accession>
<dbReference type="Pfam" id="PF13393">
    <property type="entry name" value="tRNA-synt_His"/>
    <property type="match status" value="1"/>
</dbReference>
<evidence type="ECO:0000313" key="12">
    <source>
        <dbReference type="EMBL" id="CAK8162397.1"/>
    </source>
</evidence>
<keyword evidence="13" id="KW-1185">Reference proteome</keyword>
<gene>
    <name evidence="10 12" type="primary">hisS</name>
    <name evidence="12" type="ORF">CAXC1_130009</name>
</gene>
<evidence type="ECO:0000256" key="1">
    <source>
        <dbReference type="ARBA" id="ARBA00008226"/>
    </source>
</evidence>
<protein>
    <recommendedName>
        <fullName evidence="10">Histidine--tRNA ligase</fullName>
        <ecNumber evidence="10">6.1.1.21</ecNumber>
    </recommendedName>
    <alternativeName>
        <fullName evidence="10">Histidyl-tRNA synthetase</fullName>
        <shortName evidence="10">HisRS</shortName>
    </alternativeName>
</protein>
<dbReference type="InterPro" id="IPR045864">
    <property type="entry name" value="aa-tRNA-synth_II/BPL/LPL"/>
</dbReference>
<dbReference type="HAMAP" id="MF_00127">
    <property type="entry name" value="His_tRNA_synth"/>
    <property type="match status" value="1"/>
</dbReference>
<dbReference type="Pfam" id="PF03129">
    <property type="entry name" value="HGTP_anticodon"/>
    <property type="match status" value="1"/>
</dbReference>
<dbReference type="PANTHER" id="PTHR11476:SF7">
    <property type="entry name" value="HISTIDINE--TRNA LIGASE"/>
    <property type="match status" value="1"/>
</dbReference>
<evidence type="ECO:0000256" key="4">
    <source>
        <dbReference type="ARBA" id="ARBA00022598"/>
    </source>
</evidence>
<dbReference type="SUPFAM" id="SSF55681">
    <property type="entry name" value="Class II aaRS and biotin synthetases"/>
    <property type="match status" value="1"/>
</dbReference>
<dbReference type="EC" id="6.1.1.21" evidence="10"/>
<evidence type="ECO:0000313" key="13">
    <source>
        <dbReference type="Proteomes" id="UP001314181"/>
    </source>
</evidence>
<dbReference type="InterPro" id="IPR004516">
    <property type="entry name" value="HisRS/HisZ"/>
</dbReference>
<evidence type="ECO:0000256" key="3">
    <source>
        <dbReference type="ARBA" id="ARBA00022490"/>
    </source>
</evidence>
<sequence length="442" mass="50871">MLSNISGFPELLPNKQIVFDYIVKIIKQQFELYGFTPLDTPAVERRSTLLSKGNDNEIYGIHRIAETQGSKDKDLALRFDLTVPLARYVAQHYGKLIFPYKRYHIAPVWRGERPQSGRYRQFYQCDIDIIGNIELPLIYDVEVLSIAHNIFHAIGIKNFVTKINNRKILTGLIKTLCTDEEMLLPIMRTIDKVEKITKNELYVELLSHGLNEQSIKTLEDFITQKKENKEWIKYLKNMQYNQKEFKDGVLELEILIKDLEKFLTSAEINKHIQIDPTIARGLNYYTGTIYETKLTDYPELGSICGGGRYKNLVTNFIDRQLPGVGLSIGISRLIPKLIEANIITAETETTASTLVTTQDQNFILNYIEISQTLRNHDINTETYFAQKQLSSQLKYAGKKGFKFVIIANKDELKNKHVIVRSLKTGEQHSLSIAEVINFIKNN</sequence>
<dbReference type="InterPro" id="IPR015807">
    <property type="entry name" value="His-tRNA-ligase"/>
</dbReference>
<dbReference type="Gene3D" id="3.40.50.800">
    <property type="entry name" value="Anticodon-binding domain"/>
    <property type="match status" value="1"/>
</dbReference>
<dbReference type="InterPro" id="IPR006195">
    <property type="entry name" value="aa-tRNA-synth_II"/>
</dbReference>
<comment type="catalytic activity">
    <reaction evidence="9 10">
        <text>tRNA(His) + L-histidine + ATP = L-histidyl-tRNA(His) + AMP + diphosphate + H(+)</text>
        <dbReference type="Rhea" id="RHEA:17313"/>
        <dbReference type="Rhea" id="RHEA-COMP:9665"/>
        <dbReference type="Rhea" id="RHEA-COMP:9689"/>
        <dbReference type="ChEBI" id="CHEBI:15378"/>
        <dbReference type="ChEBI" id="CHEBI:30616"/>
        <dbReference type="ChEBI" id="CHEBI:33019"/>
        <dbReference type="ChEBI" id="CHEBI:57595"/>
        <dbReference type="ChEBI" id="CHEBI:78442"/>
        <dbReference type="ChEBI" id="CHEBI:78527"/>
        <dbReference type="ChEBI" id="CHEBI:456215"/>
        <dbReference type="EC" id="6.1.1.21"/>
    </reaction>
</comment>
<evidence type="ECO:0000256" key="7">
    <source>
        <dbReference type="ARBA" id="ARBA00022917"/>
    </source>
</evidence>
<organism evidence="12 13">
    <name type="scientific">Candidatus Xenohaliotis californiensis</name>
    <dbReference type="NCBI Taxonomy" id="84677"/>
    <lineage>
        <taxon>Bacteria</taxon>
        <taxon>Pseudomonadati</taxon>
        <taxon>Pseudomonadota</taxon>
        <taxon>Alphaproteobacteria</taxon>
        <taxon>Rickettsiales</taxon>
        <taxon>Anaplasmataceae</taxon>
        <taxon>Candidatus Xenohaliotis</taxon>
    </lineage>
</organism>
<dbReference type="InterPro" id="IPR004154">
    <property type="entry name" value="Anticodon-bd"/>
</dbReference>
<dbReference type="Proteomes" id="UP001314181">
    <property type="component" value="Unassembled WGS sequence"/>
</dbReference>
<dbReference type="InterPro" id="IPR036621">
    <property type="entry name" value="Anticodon-bd_dom_sf"/>
</dbReference>
<dbReference type="PROSITE" id="PS50862">
    <property type="entry name" value="AA_TRNA_LIGASE_II"/>
    <property type="match status" value="1"/>
</dbReference>
<evidence type="ECO:0000256" key="9">
    <source>
        <dbReference type="ARBA" id="ARBA00047639"/>
    </source>
</evidence>
<keyword evidence="7 10" id="KW-0648">Protein biosynthesis</keyword>
<dbReference type="CDD" id="cd00773">
    <property type="entry name" value="HisRS-like_core"/>
    <property type="match status" value="1"/>
</dbReference>
<reference evidence="12 13" key="1">
    <citation type="submission" date="2024-01" db="EMBL/GenBank/DDBJ databases">
        <authorList>
            <person name="Kunselman E."/>
        </authorList>
    </citation>
    <scope>NUCLEOTIDE SEQUENCE [LARGE SCALE GENOMIC DNA]</scope>
    <source>
        <strain evidence="12">2 abalone samples</strain>
    </source>
</reference>
<keyword evidence="8 10" id="KW-0030">Aminoacyl-tRNA synthetase</keyword>
<dbReference type="SUPFAM" id="SSF52954">
    <property type="entry name" value="Class II aaRS ABD-related"/>
    <property type="match status" value="1"/>
</dbReference>
<dbReference type="EMBL" id="CAWVOK010000004">
    <property type="protein sequence ID" value="CAK8162397.1"/>
    <property type="molecule type" value="Genomic_DNA"/>
</dbReference>
<dbReference type="Gene3D" id="3.30.930.10">
    <property type="entry name" value="Bira Bifunctional Protein, Domain 2"/>
    <property type="match status" value="1"/>
</dbReference>
<evidence type="ECO:0000259" key="11">
    <source>
        <dbReference type="PROSITE" id="PS50862"/>
    </source>
</evidence>
<feature type="domain" description="Aminoacyl-transfer RNA synthetases class-II family profile" evidence="11">
    <location>
        <begin position="22"/>
        <end position="339"/>
    </location>
</feature>
<dbReference type="PIRSF" id="PIRSF001549">
    <property type="entry name" value="His-tRNA_synth"/>
    <property type="match status" value="1"/>
</dbReference>
<evidence type="ECO:0000256" key="2">
    <source>
        <dbReference type="ARBA" id="ARBA00011738"/>
    </source>
</evidence>
<comment type="subcellular location">
    <subcellularLocation>
        <location evidence="10">Cytoplasm</location>
    </subcellularLocation>
</comment>
<comment type="similarity">
    <text evidence="1 10">Belongs to the class-II aminoacyl-tRNA synthetase family.</text>
</comment>
<dbReference type="InterPro" id="IPR033656">
    <property type="entry name" value="HisRS_anticodon"/>
</dbReference>